<keyword evidence="1" id="KW-0880">Kelch repeat</keyword>
<dbReference type="SUPFAM" id="SSF117281">
    <property type="entry name" value="Kelch motif"/>
    <property type="match status" value="1"/>
</dbReference>
<proteinExistence type="predicted"/>
<evidence type="ECO:0000256" key="2">
    <source>
        <dbReference type="ARBA" id="ARBA00022737"/>
    </source>
</evidence>
<accession>A0A7S0RSY9</accession>
<gene>
    <name evidence="3" type="ORF">CLEI1391_LOCUS12674</name>
</gene>
<reference evidence="3" key="1">
    <citation type="submission" date="2021-01" db="EMBL/GenBank/DDBJ databases">
        <authorList>
            <person name="Corre E."/>
            <person name="Pelletier E."/>
            <person name="Niang G."/>
            <person name="Scheremetjew M."/>
            <person name="Finn R."/>
            <person name="Kale V."/>
            <person name="Holt S."/>
            <person name="Cochrane G."/>
            <person name="Meng A."/>
            <person name="Brown T."/>
            <person name="Cohen L."/>
        </authorList>
    </citation>
    <scope>NUCLEOTIDE SEQUENCE</scope>
    <source>
        <strain evidence="3">SAG 11-49</strain>
    </source>
</reference>
<dbReference type="Gene3D" id="2.120.10.80">
    <property type="entry name" value="Kelch-type beta propeller"/>
    <property type="match status" value="2"/>
</dbReference>
<dbReference type="PANTHER" id="PTHR46093">
    <property type="entry name" value="ACYL-COA-BINDING DOMAIN-CONTAINING PROTEIN 5"/>
    <property type="match status" value="1"/>
</dbReference>
<dbReference type="PANTHER" id="PTHR46093:SF18">
    <property type="entry name" value="FIBRONECTIN TYPE-III DOMAIN-CONTAINING PROTEIN"/>
    <property type="match status" value="1"/>
</dbReference>
<dbReference type="AlphaFoldDB" id="A0A7S0RSY9"/>
<evidence type="ECO:0000256" key="1">
    <source>
        <dbReference type="ARBA" id="ARBA00022441"/>
    </source>
</evidence>
<dbReference type="Pfam" id="PF24681">
    <property type="entry name" value="Kelch_KLHDC2_KLHL20_DRC7"/>
    <property type="match status" value="1"/>
</dbReference>
<evidence type="ECO:0000313" key="3">
    <source>
        <dbReference type="EMBL" id="CAD8686016.1"/>
    </source>
</evidence>
<dbReference type="SUPFAM" id="SSF50965">
    <property type="entry name" value="Galactose oxidase, central domain"/>
    <property type="match status" value="1"/>
</dbReference>
<dbReference type="InterPro" id="IPR015915">
    <property type="entry name" value="Kelch-typ_b-propeller"/>
</dbReference>
<keyword evidence="2" id="KW-0677">Repeat</keyword>
<dbReference type="InterPro" id="IPR011043">
    <property type="entry name" value="Gal_Oxase/kelch_b-propeller"/>
</dbReference>
<protein>
    <submittedName>
        <fullName evidence="3">Uncharacterized protein</fullName>
    </submittedName>
</protein>
<organism evidence="3">
    <name type="scientific">Chlamydomonas leiostraca</name>
    <dbReference type="NCBI Taxonomy" id="1034604"/>
    <lineage>
        <taxon>Eukaryota</taxon>
        <taxon>Viridiplantae</taxon>
        <taxon>Chlorophyta</taxon>
        <taxon>core chlorophytes</taxon>
        <taxon>Chlorophyceae</taxon>
        <taxon>CS clade</taxon>
        <taxon>Chlamydomonadales</taxon>
        <taxon>Chlamydomonadaceae</taxon>
        <taxon>Chlamydomonas</taxon>
    </lineage>
</organism>
<sequence>MASYNSLCKTRQLQYSPSLLGNHRQGRLCARCCNTSHKTSAATMRLEVKEIATAPNARPTLARSGHMAASPLPPDSPYHGLIIGGYTEEVPSGSPPVRREVAEVWGLARGSLAWQRVECGGDPAPQGRMVGQAVVAGGAVWMLGGWAPSAGPGEAAFLGDVWRLDTRTWAWSRATPQGEPLPRISRFQAAAVGSTVYVHHHRCSDHILAMDVSGAAPVLRRVPVSGDVPPSRGLHTMTALGSSKLVVYGGAPQQGPMMGDLYELDLGSMRWEQVTPSGTVPHARCAHVAAAVPGGRYILYHGGAHYKDQVSGSGGLQVLGDAFLYDAQERAWINLENDHMPAARNAAALLTLGSDGSNVNTFVLHGGWIPFVSTFNDTHKLTVV</sequence>
<name>A0A7S0RSY9_9CHLO</name>
<dbReference type="EMBL" id="HBFB01022523">
    <property type="protein sequence ID" value="CAD8686016.1"/>
    <property type="molecule type" value="Transcribed_RNA"/>
</dbReference>